<dbReference type="PROSITE" id="PS51471">
    <property type="entry name" value="FE2OG_OXY"/>
    <property type="match status" value="1"/>
</dbReference>
<dbReference type="GO" id="GO:0046872">
    <property type="term" value="F:metal ion binding"/>
    <property type="evidence" value="ECO:0007669"/>
    <property type="project" value="UniProtKB-KW"/>
</dbReference>
<accession>A0A319EHE4</accession>
<dbReference type="EMBL" id="KZ826325">
    <property type="protein sequence ID" value="PYI09727.1"/>
    <property type="molecule type" value="Genomic_DNA"/>
</dbReference>
<dbReference type="SUPFAM" id="SSF51197">
    <property type="entry name" value="Clavaminate synthase-like"/>
    <property type="match status" value="1"/>
</dbReference>
<reference evidence="8 9" key="1">
    <citation type="submission" date="2018-02" db="EMBL/GenBank/DDBJ databases">
        <title>The genomes of Aspergillus section Nigri reveals drivers in fungal speciation.</title>
        <authorList>
            <consortium name="DOE Joint Genome Institute"/>
            <person name="Vesth T.C."/>
            <person name="Nybo J."/>
            <person name="Theobald S."/>
            <person name="Brandl J."/>
            <person name="Frisvad J.C."/>
            <person name="Nielsen K.F."/>
            <person name="Lyhne E.K."/>
            <person name="Kogle M.E."/>
            <person name="Kuo A."/>
            <person name="Riley R."/>
            <person name="Clum A."/>
            <person name="Nolan M."/>
            <person name="Lipzen A."/>
            <person name="Salamov A."/>
            <person name="Henrissat B."/>
            <person name="Wiebenga A."/>
            <person name="De vries R.P."/>
            <person name="Grigoriev I.V."/>
            <person name="Mortensen U.H."/>
            <person name="Andersen M.R."/>
            <person name="Baker S.E."/>
        </authorList>
    </citation>
    <scope>NUCLEOTIDE SEQUENCE [LARGE SCALE GENOMIC DNA]</scope>
    <source>
        <strain evidence="8 9">CBS 121057</strain>
    </source>
</reference>
<feature type="region of interest" description="Disordered" evidence="6">
    <location>
        <begin position="100"/>
        <end position="120"/>
    </location>
</feature>
<dbReference type="GO" id="GO:0016491">
    <property type="term" value="F:oxidoreductase activity"/>
    <property type="evidence" value="ECO:0007669"/>
    <property type="project" value="UniProtKB-KW"/>
</dbReference>
<comment type="similarity">
    <text evidence="1 5">Belongs to the iron/ascorbate-dependent oxidoreductase family.</text>
</comment>
<sequence>MATTFASLPIIDVSSLKDQPPQQLPDLSQRLYHVFTTTGFAYLVNPPLSFTHDEVFSMAREFFSLSGEEKMNLAKRSFRPQNQNAYRGYFPTQPLQGSDNLKEGFEIGPPSTSSTTTLSPQINLAEPNVWPTQEFPSRRNLEQLYTELQTLASKLLSLLALSLGQPADLFDWYLVDSLSTLRLLHYPVIESSPPSDVKLSCTPHTDSGILTLLHQDPTGGLEVRDASGNWIPAPYIPGSLVVNIGDLMAKVSGGRFVATMHRVRAPQGHGDSTGNLGRISVPFFFEPGERCVARSVDGGGEAVVYGDHVRAKMQTWVEYQPVDS</sequence>
<evidence type="ECO:0000313" key="8">
    <source>
        <dbReference type="EMBL" id="PYI09727.1"/>
    </source>
</evidence>
<dbReference type="InterPro" id="IPR044861">
    <property type="entry name" value="IPNS-like_FE2OG_OXY"/>
</dbReference>
<organism evidence="8 9">
    <name type="scientific">Aspergillus sclerotiicarbonarius (strain CBS 121057 / IBT 28362)</name>
    <dbReference type="NCBI Taxonomy" id="1448318"/>
    <lineage>
        <taxon>Eukaryota</taxon>
        <taxon>Fungi</taxon>
        <taxon>Dikarya</taxon>
        <taxon>Ascomycota</taxon>
        <taxon>Pezizomycotina</taxon>
        <taxon>Eurotiomycetes</taxon>
        <taxon>Eurotiomycetidae</taxon>
        <taxon>Eurotiales</taxon>
        <taxon>Aspergillaceae</taxon>
        <taxon>Aspergillus</taxon>
        <taxon>Aspergillus subgen. Circumdati</taxon>
    </lineage>
</organism>
<dbReference type="InterPro" id="IPR005123">
    <property type="entry name" value="Oxoglu/Fe-dep_dioxygenase_dom"/>
</dbReference>
<feature type="domain" description="Fe2OG dioxygenase" evidence="7">
    <location>
        <begin position="176"/>
        <end position="287"/>
    </location>
</feature>
<proteinExistence type="inferred from homology"/>
<keyword evidence="9" id="KW-1185">Reference proteome</keyword>
<dbReference type="InterPro" id="IPR027443">
    <property type="entry name" value="IPNS-like_sf"/>
</dbReference>
<dbReference type="Proteomes" id="UP000248423">
    <property type="component" value="Unassembled WGS sequence"/>
</dbReference>
<dbReference type="Pfam" id="PF14226">
    <property type="entry name" value="DIOX_N"/>
    <property type="match status" value="1"/>
</dbReference>
<dbReference type="AlphaFoldDB" id="A0A319EHE4"/>
<dbReference type="STRING" id="1448318.A0A319EHE4"/>
<evidence type="ECO:0000256" key="3">
    <source>
        <dbReference type="ARBA" id="ARBA00023002"/>
    </source>
</evidence>
<keyword evidence="4 5" id="KW-0408">Iron</keyword>
<keyword evidence="3 5" id="KW-0560">Oxidoreductase</keyword>
<evidence type="ECO:0000256" key="2">
    <source>
        <dbReference type="ARBA" id="ARBA00022723"/>
    </source>
</evidence>
<dbReference type="InterPro" id="IPR026992">
    <property type="entry name" value="DIOX_N"/>
</dbReference>
<dbReference type="PANTHER" id="PTHR10209:SF881">
    <property type="entry name" value="FI07970P-RELATED"/>
    <property type="match status" value="1"/>
</dbReference>
<evidence type="ECO:0000256" key="5">
    <source>
        <dbReference type="RuleBase" id="RU003682"/>
    </source>
</evidence>
<evidence type="ECO:0000313" key="9">
    <source>
        <dbReference type="Proteomes" id="UP000248423"/>
    </source>
</evidence>
<dbReference type="PRINTS" id="PR00682">
    <property type="entry name" value="IPNSYNTHASE"/>
</dbReference>
<dbReference type="Pfam" id="PF03171">
    <property type="entry name" value="2OG-FeII_Oxy"/>
    <property type="match status" value="1"/>
</dbReference>
<dbReference type="OrthoDB" id="288590at2759"/>
<evidence type="ECO:0000259" key="7">
    <source>
        <dbReference type="PROSITE" id="PS51471"/>
    </source>
</evidence>
<gene>
    <name evidence="8" type="ORF">BO78DRAFT_467576</name>
</gene>
<protein>
    <submittedName>
        <fullName evidence="8">Clavaminate synthase-like protein</fullName>
    </submittedName>
</protein>
<feature type="compositionally biased region" description="Low complexity" evidence="6">
    <location>
        <begin position="109"/>
        <end position="120"/>
    </location>
</feature>
<name>A0A319EHE4_ASPSB</name>
<dbReference type="Gene3D" id="2.60.120.330">
    <property type="entry name" value="B-lactam Antibiotic, Isopenicillin N Synthase, Chain"/>
    <property type="match status" value="1"/>
</dbReference>
<dbReference type="GO" id="GO:0044283">
    <property type="term" value="P:small molecule biosynthetic process"/>
    <property type="evidence" value="ECO:0007669"/>
    <property type="project" value="UniProtKB-ARBA"/>
</dbReference>
<evidence type="ECO:0000256" key="4">
    <source>
        <dbReference type="ARBA" id="ARBA00023004"/>
    </source>
</evidence>
<dbReference type="PANTHER" id="PTHR10209">
    <property type="entry name" value="OXIDOREDUCTASE, 2OG-FE II OXYGENASE FAMILY PROTEIN"/>
    <property type="match status" value="1"/>
</dbReference>
<evidence type="ECO:0000256" key="6">
    <source>
        <dbReference type="SAM" id="MobiDB-lite"/>
    </source>
</evidence>
<dbReference type="VEuPathDB" id="FungiDB:BO78DRAFT_467576"/>
<keyword evidence="2 5" id="KW-0479">Metal-binding</keyword>
<evidence type="ECO:0000256" key="1">
    <source>
        <dbReference type="ARBA" id="ARBA00008056"/>
    </source>
</evidence>